<evidence type="ECO:0000313" key="1">
    <source>
        <dbReference type="EMBL" id="MRX55252.1"/>
    </source>
</evidence>
<evidence type="ECO:0000313" key="2">
    <source>
        <dbReference type="Proteomes" id="UP000441585"/>
    </source>
</evidence>
<keyword evidence="2" id="KW-1185">Reference proteome</keyword>
<gene>
    <name evidence="1" type="ORF">GJU41_14915</name>
</gene>
<name>A0A6I2MDA4_9BACI</name>
<reference evidence="1 2" key="1">
    <citation type="submission" date="2019-11" db="EMBL/GenBank/DDBJ databases">
        <title>Bacillus idriensis genome.</title>
        <authorList>
            <person name="Konopka E.N."/>
            <person name="Newman J.D."/>
        </authorList>
    </citation>
    <scope>NUCLEOTIDE SEQUENCE [LARGE SCALE GENOMIC DNA]</scope>
    <source>
        <strain evidence="1 2">DSM 19097</strain>
    </source>
</reference>
<dbReference type="GO" id="GO:0016787">
    <property type="term" value="F:hydrolase activity"/>
    <property type="evidence" value="ECO:0007669"/>
    <property type="project" value="UniProtKB-KW"/>
</dbReference>
<protein>
    <submittedName>
        <fullName evidence="1">Hydrolase</fullName>
    </submittedName>
</protein>
<keyword evidence="1" id="KW-0378">Hydrolase</keyword>
<organism evidence="1 2">
    <name type="scientific">Metabacillus idriensis</name>
    <dbReference type="NCBI Taxonomy" id="324768"/>
    <lineage>
        <taxon>Bacteria</taxon>
        <taxon>Bacillati</taxon>
        <taxon>Bacillota</taxon>
        <taxon>Bacilli</taxon>
        <taxon>Bacillales</taxon>
        <taxon>Bacillaceae</taxon>
        <taxon>Metabacillus</taxon>
    </lineage>
</organism>
<dbReference type="RefSeq" id="WP_070878772.1">
    <property type="nucleotide sequence ID" value="NZ_CAJGAA010000003.1"/>
</dbReference>
<accession>A0A6I2MDA4</accession>
<sequence length="110" mass="13179">MSDTKQTYYVTVANGEISQLSTEAPWDYKIEATEEEITSLREYFDQVYSSDWQGFFRAHVPYLEYHYDRENDAIDQTNYKIYEMIYQLGDEEAKNHIRSQGILKKIEEQQ</sequence>
<comment type="caution">
    <text evidence="1">The sequence shown here is derived from an EMBL/GenBank/DDBJ whole genome shotgun (WGS) entry which is preliminary data.</text>
</comment>
<dbReference type="AlphaFoldDB" id="A0A6I2MDA4"/>
<proteinExistence type="predicted"/>
<dbReference type="Proteomes" id="UP000441585">
    <property type="component" value="Unassembled WGS sequence"/>
</dbReference>
<dbReference type="EMBL" id="WKKF01000004">
    <property type="protein sequence ID" value="MRX55252.1"/>
    <property type="molecule type" value="Genomic_DNA"/>
</dbReference>